<dbReference type="CDD" id="cd04301">
    <property type="entry name" value="NAT_SF"/>
    <property type="match status" value="1"/>
</dbReference>
<evidence type="ECO:0000259" key="1">
    <source>
        <dbReference type="PROSITE" id="PS51186"/>
    </source>
</evidence>
<protein>
    <submittedName>
        <fullName evidence="2">GNAT family N-acetyltransferase</fullName>
    </submittedName>
</protein>
<dbReference type="Gene3D" id="3.40.630.30">
    <property type="match status" value="1"/>
</dbReference>
<dbReference type="EMBL" id="JBEZFP010000199">
    <property type="protein sequence ID" value="MEU8139770.1"/>
    <property type="molecule type" value="Genomic_DNA"/>
</dbReference>
<dbReference type="InterPro" id="IPR000182">
    <property type="entry name" value="GNAT_dom"/>
</dbReference>
<proteinExistence type="predicted"/>
<dbReference type="SUPFAM" id="SSF55729">
    <property type="entry name" value="Acyl-CoA N-acyltransferases (Nat)"/>
    <property type="match status" value="1"/>
</dbReference>
<dbReference type="RefSeq" id="WP_358364126.1">
    <property type="nucleotide sequence ID" value="NZ_JBEZFP010000199.1"/>
</dbReference>
<name>A0ABV3DVJ1_9ACTN</name>
<evidence type="ECO:0000313" key="2">
    <source>
        <dbReference type="EMBL" id="MEU8139770.1"/>
    </source>
</evidence>
<gene>
    <name evidence="2" type="ORF">AB0C36_40535</name>
</gene>
<keyword evidence="3" id="KW-1185">Reference proteome</keyword>
<feature type="domain" description="N-acetyltransferase" evidence="1">
    <location>
        <begin position="1"/>
        <end position="147"/>
    </location>
</feature>
<reference evidence="2 3" key="1">
    <citation type="submission" date="2024-06" db="EMBL/GenBank/DDBJ databases">
        <title>The Natural Products Discovery Center: Release of the First 8490 Sequenced Strains for Exploring Actinobacteria Biosynthetic Diversity.</title>
        <authorList>
            <person name="Kalkreuter E."/>
            <person name="Kautsar S.A."/>
            <person name="Yang D."/>
            <person name="Bader C.D."/>
            <person name="Teijaro C.N."/>
            <person name="Fluegel L."/>
            <person name="Davis C.M."/>
            <person name="Simpson J.R."/>
            <person name="Lauterbach L."/>
            <person name="Steele A.D."/>
            <person name="Gui C."/>
            <person name="Meng S."/>
            <person name="Li G."/>
            <person name="Viehrig K."/>
            <person name="Ye F."/>
            <person name="Su P."/>
            <person name="Kiefer A.F."/>
            <person name="Nichols A."/>
            <person name="Cepeda A.J."/>
            <person name="Yan W."/>
            <person name="Fan B."/>
            <person name="Jiang Y."/>
            <person name="Adhikari A."/>
            <person name="Zheng C.-J."/>
            <person name="Schuster L."/>
            <person name="Cowan T.M."/>
            <person name="Smanski M.J."/>
            <person name="Chevrette M.G."/>
            <person name="De Carvalho L.P.S."/>
            <person name="Shen B."/>
        </authorList>
    </citation>
    <scope>NUCLEOTIDE SEQUENCE [LARGE SCALE GENOMIC DNA]</scope>
    <source>
        <strain evidence="2 3">NPDC048946</strain>
    </source>
</reference>
<dbReference type="Proteomes" id="UP001551482">
    <property type="component" value="Unassembled WGS sequence"/>
</dbReference>
<dbReference type="Pfam" id="PF00583">
    <property type="entry name" value="Acetyltransf_1"/>
    <property type="match status" value="1"/>
</dbReference>
<dbReference type="PROSITE" id="PS51186">
    <property type="entry name" value="GNAT"/>
    <property type="match status" value="1"/>
</dbReference>
<sequence>MVRFDTEVDKEREDWLGHRLDETNTAASPAMARLRGTPAEDDIPVHVYAVDDDGAVVGGLTGKVWGRWLHVDLLWVRADRRGKGLGADLLARAEETARTEHACGHVRLETWDFQAPEFYRRQGYTLVGEVPDYPPGVTEYIFAKALR</sequence>
<dbReference type="InterPro" id="IPR016181">
    <property type="entry name" value="Acyl_CoA_acyltransferase"/>
</dbReference>
<accession>A0ABV3DVJ1</accession>
<comment type="caution">
    <text evidence="2">The sequence shown here is derived from an EMBL/GenBank/DDBJ whole genome shotgun (WGS) entry which is preliminary data.</text>
</comment>
<organism evidence="2 3">
    <name type="scientific">Streptodolium elevatio</name>
    <dbReference type="NCBI Taxonomy" id="3157996"/>
    <lineage>
        <taxon>Bacteria</taxon>
        <taxon>Bacillati</taxon>
        <taxon>Actinomycetota</taxon>
        <taxon>Actinomycetes</taxon>
        <taxon>Kitasatosporales</taxon>
        <taxon>Streptomycetaceae</taxon>
        <taxon>Streptodolium</taxon>
    </lineage>
</organism>
<evidence type="ECO:0000313" key="3">
    <source>
        <dbReference type="Proteomes" id="UP001551482"/>
    </source>
</evidence>